<keyword evidence="9" id="KW-1185">Reference proteome</keyword>
<evidence type="ECO:0000256" key="2">
    <source>
        <dbReference type="ARBA" id="ARBA00007530"/>
    </source>
</evidence>
<reference evidence="8" key="3">
    <citation type="journal article" date="2017" name="Nature">
        <title>Genome sequence of the progenitor of the wheat D genome Aegilops tauschii.</title>
        <authorList>
            <person name="Luo M.C."/>
            <person name="Gu Y.Q."/>
            <person name="Puiu D."/>
            <person name="Wang H."/>
            <person name="Twardziok S.O."/>
            <person name="Deal K.R."/>
            <person name="Huo N."/>
            <person name="Zhu T."/>
            <person name="Wang L."/>
            <person name="Wang Y."/>
            <person name="McGuire P.E."/>
            <person name="Liu S."/>
            <person name="Long H."/>
            <person name="Ramasamy R.K."/>
            <person name="Rodriguez J.C."/>
            <person name="Van S.L."/>
            <person name="Yuan L."/>
            <person name="Wang Z."/>
            <person name="Xia Z."/>
            <person name="Xiao L."/>
            <person name="Anderson O.D."/>
            <person name="Ouyang S."/>
            <person name="Liang Y."/>
            <person name="Zimin A.V."/>
            <person name="Pertea G."/>
            <person name="Qi P."/>
            <person name="Bennetzen J.L."/>
            <person name="Dai X."/>
            <person name="Dawson M.W."/>
            <person name="Muller H.G."/>
            <person name="Kugler K."/>
            <person name="Rivarola-Duarte L."/>
            <person name="Spannagl M."/>
            <person name="Mayer K.F.X."/>
            <person name="Lu F.H."/>
            <person name="Bevan M.W."/>
            <person name="Leroy P."/>
            <person name="Li P."/>
            <person name="You F.M."/>
            <person name="Sun Q."/>
            <person name="Liu Z."/>
            <person name="Lyons E."/>
            <person name="Wicker T."/>
            <person name="Salzberg S.L."/>
            <person name="Devos K.M."/>
            <person name="Dvorak J."/>
        </authorList>
    </citation>
    <scope>NUCLEOTIDE SEQUENCE [LARGE SCALE GENOMIC DNA]</scope>
    <source>
        <strain evidence="8">cv. AL8/78</strain>
    </source>
</reference>
<evidence type="ECO:0000256" key="5">
    <source>
        <dbReference type="ARBA" id="ARBA00023242"/>
    </source>
</evidence>
<dbReference type="InterPro" id="IPR009072">
    <property type="entry name" value="Histone-fold"/>
</dbReference>
<organism evidence="8 9">
    <name type="scientific">Aegilops tauschii subsp. strangulata</name>
    <name type="common">Goatgrass</name>
    <dbReference type="NCBI Taxonomy" id="200361"/>
    <lineage>
        <taxon>Eukaryota</taxon>
        <taxon>Viridiplantae</taxon>
        <taxon>Streptophyta</taxon>
        <taxon>Embryophyta</taxon>
        <taxon>Tracheophyta</taxon>
        <taxon>Spermatophyta</taxon>
        <taxon>Magnoliopsida</taxon>
        <taxon>Liliopsida</taxon>
        <taxon>Poales</taxon>
        <taxon>Poaceae</taxon>
        <taxon>BOP clade</taxon>
        <taxon>Pooideae</taxon>
        <taxon>Triticodae</taxon>
        <taxon>Triticeae</taxon>
        <taxon>Triticinae</taxon>
        <taxon>Aegilops</taxon>
    </lineage>
</organism>
<feature type="compositionally biased region" description="Low complexity" evidence="6">
    <location>
        <begin position="258"/>
        <end position="276"/>
    </location>
</feature>
<dbReference type="SUPFAM" id="SSF47113">
    <property type="entry name" value="Histone-fold"/>
    <property type="match status" value="1"/>
</dbReference>
<evidence type="ECO:0000259" key="7">
    <source>
        <dbReference type="Pfam" id="PF03847"/>
    </source>
</evidence>
<dbReference type="Gene3D" id="1.10.20.10">
    <property type="entry name" value="Histone, subunit A"/>
    <property type="match status" value="1"/>
</dbReference>
<evidence type="ECO:0000313" key="8">
    <source>
        <dbReference type="EnsemblPlants" id="AET3Gv20816600.5"/>
    </source>
</evidence>
<keyword evidence="5" id="KW-0539">Nucleus</keyword>
<dbReference type="GO" id="GO:0046982">
    <property type="term" value="F:protein heterodimerization activity"/>
    <property type="evidence" value="ECO:0007669"/>
    <property type="project" value="InterPro"/>
</dbReference>
<comment type="similarity">
    <text evidence="2">Belongs to the TAF12 family.</text>
</comment>
<accession>A0A453FX96</accession>
<feature type="compositionally biased region" description="Low complexity" evidence="6">
    <location>
        <begin position="52"/>
        <end position="67"/>
    </location>
</feature>
<comment type="subcellular location">
    <subcellularLocation>
        <location evidence="1">Nucleus</location>
    </subcellularLocation>
</comment>
<dbReference type="EnsemblPlants" id="AET3Gv20816600.5">
    <property type="protein sequence ID" value="AET3Gv20816600.5"/>
    <property type="gene ID" value="AET3Gv20816600"/>
</dbReference>
<dbReference type="InterPro" id="IPR003228">
    <property type="entry name" value="TFIID_TAF12_dom"/>
</dbReference>
<feature type="compositionally biased region" description="Low complexity" evidence="6">
    <location>
        <begin position="300"/>
        <end position="333"/>
    </location>
</feature>
<feature type="compositionally biased region" description="Gly residues" evidence="6">
    <location>
        <begin position="415"/>
        <end position="424"/>
    </location>
</feature>
<dbReference type="GO" id="GO:0009736">
    <property type="term" value="P:cytokinin-activated signaling pathway"/>
    <property type="evidence" value="ECO:0007669"/>
    <property type="project" value="EnsemblPlants"/>
</dbReference>
<dbReference type="GO" id="GO:0000124">
    <property type="term" value="C:SAGA complex"/>
    <property type="evidence" value="ECO:0007669"/>
    <property type="project" value="InterPro"/>
</dbReference>
<dbReference type="GO" id="GO:0009867">
    <property type="term" value="P:jasmonic acid mediated signaling pathway"/>
    <property type="evidence" value="ECO:0007669"/>
    <property type="project" value="EnsemblPlants"/>
</dbReference>
<feature type="region of interest" description="Disordered" evidence="6">
    <location>
        <begin position="257"/>
        <end position="279"/>
    </location>
</feature>
<evidence type="ECO:0000256" key="1">
    <source>
        <dbReference type="ARBA" id="ARBA00004123"/>
    </source>
</evidence>
<proteinExistence type="inferred from homology"/>
<feature type="compositionally biased region" description="Polar residues" evidence="6">
    <location>
        <begin position="388"/>
        <end position="409"/>
    </location>
</feature>
<dbReference type="PANTHER" id="PTHR12264:SF26">
    <property type="entry name" value="TRANSCRIPTION INITIATION FACTOR TFIID SUBUNIT 12B"/>
    <property type="match status" value="1"/>
</dbReference>
<dbReference type="Pfam" id="PF03847">
    <property type="entry name" value="TFIID_20kDa"/>
    <property type="match status" value="1"/>
</dbReference>
<feature type="region of interest" description="Disordered" evidence="6">
    <location>
        <begin position="376"/>
        <end position="428"/>
    </location>
</feature>
<feature type="compositionally biased region" description="Low complexity" evidence="6">
    <location>
        <begin position="376"/>
        <end position="387"/>
    </location>
</feature>
<keyword evidence="4" id="KW-0804">Transcription</keyword>
<dbReference type="InterPro" id="IPR037794">
    <property type="entry name" value="TAF12"/>
</dbReference>
<evidence type="ECO:0000256" key="3">
    <source>
        <dbReference type="ARBA" id="ARBA00023015"/>
    </source>
</evidence>
<dbReference type="GO" id="GO:0017025">
    <property type="term" value="F:TBP-class protein binding"/>
    <property type="evidence" value="ECO:0007669"/>
    <property type="project" value="TreeGrafter"/>
</dbReference>
<reference evidence="8" key="5">
    <citation type="journal article" date="2021" name="G3 (Bethesda)">
        <title>Aegilops tauschii genome assembly Aet v5.0 features greater sequence contiguity and improved annotation.</title>
        <authorList>
            <person name="Wang L."/>
            <person name="Zhu T."/>
            <person name="Rodriguez J.C."/>
            <person name="Deal K.R."/>
            <person name="Dubcovsky J."/>
            <person name="McGuire P.E."/>
            <person name="Lux T."/>
            <person name="Spannagl M."/>
            <person name="Mayer K.F.X."/>
            <person name="Baldrich P."/>
            <person name="Meyers B.C."/>
            <person name="Huo N."/>
            <person name="Gu Y.Q."/>
            <person name="Zhou H."/>
            <person name="Devos K.M."/>
            <person name="Bennetzen J.L."/>
            <person name="Unver T."/>
            <person name="Budak H."/>
            <person name="Gulick P.J."/>
            <person name="Galiba G."/>
            <person name="Kalapos B."/>
            <person name="Nelson D.R."/>
            <person name="Li P."/>
            <person name="You F.M."/>
            <person name="Luo M.C."/>
            <person name="Dvorak J."/>
        </authorList>
    </citation>
    <scope>NUCLEOTIDE SEQUENCE [LARGE SCALE GENOMIC DNA]</scope>
    <source>
        <strain evidence="8">cv. AL8/78</strain>
    </source>
</reference>
<keyword evidence="3" id="KW-0805">Transcription regulation</keyword>
<dbReference type="PANTHER" id="PTHR12264">
    <property type="entry name" value="TRANSCRIPTION INITIATION FACTOR TFIID SUBUNIT 12"/>
    <property type="match status" value="1"/>
</dbReference>
<dbReference type="CDD" id="cd07981">
    <property type="entry name" value="HFD_TAF12"/>
    <property type="match status" value="1"/>
</dbReference>
<sequence length="554" mass="58852">DRHLLPGPPRDRPPRVVSGHRRPRKPYTPPAMADPPSVAAIVSPQPDQLGGSASAPQNSNPNSLLSPQIPPSPTVSDLSVISSPQLDPAAAAAGGGSADFPPRPQQLQAPSPTQAVAGAGGYGQIQRSGSASRLAAVSQLPQYSAATARMYGGQMSFSGGGAQLGQQQQLAARAAMLGQGQLGMMQGQGSAASAAHYGLQSQMMAQPRQKGMVQGAQFNTANAAQALQGMQSMGVMGTLGMNQMRPNGTIPYAQQRFAQAQMRPQQASQQAALSPQKGVAQGLSRTASITGLNSQLPGVSQNGQMMQMSPSQQQQQWLKQMQSSLASPSQHQIQQQQRMLLMQQLQKGLTPHQIAQAQQQHSPHLNAQQLLQQQHIMQQLQQQQQQQSPRMSASGSQKSANLTGSQPGTPLSGGTMAGGSGSQGAEGTNQLLGKRKIQDLVAQVDPLGKLDPEVEDLVLEIADDFIESVTAFACTLAKHRKSSVLEAKDVLLHLRMLSLCLSFMWCKQFFVLIYSVLISRREKLASDSSWFFEGRQASTEKLCKGSSGSPTARV</sequence>
<dbReference type="GO" id="GO:0051123">
    <property type="term" value="P:RNA polymerase II preinitiation complex assembly"/>
    <property type="evidence" value="ECO:0007669"/>
    <property type="project" value="TreeGrafter"/>
</dbReference>
<feature type="region of interest" description="Disordered" evidence="6">
    <location>
        <begin position="292"/>
        <end position="333"/>
    </location>
</feature>
<reference evidence="9" key="1">
    <citation type="journal article" date="2014" name="Science">
        <title>Ancient hybridizations among the ancestral genomes of bread wheat.</title>
        <authorList>
            <consortium name="International Wheat Genome Sequencing Consortium,"/>
            <person name="Marcussen T."/>
            <person name="Sandve S.R."/>
            <person name="Heier L."/>
            <person name="Spannagl M."/>
            <person name="Pfeifer M."/>
            <person name="Jakobsen K.S."/>
            <person name="Wulff B.B."/>
            <person name="Steuernagel B."/>
            <person name="Mayer K.F."/>
            <person name="Olsen O.A."/>
        </authorList>
    </citation>
    <scope>NUCLEOTIDE SEQUENCE [LARGE SCALE GENOMIC DNA]</scope>
    <source>
        <strain evidence="9">cv. AL8/78</strain>
    </source>
</reference>
<evidence type="ECO:0000313" key="9">
    <source>
        <dbReference type="Proteomes" id="UP000015105"/>
    </source>
</evidence>
<protein>
    <recommendedName>
        <fullName evidence="7">Transcription initiation factor TFIID subunit 12 domain-containing protein</fullName>
    </recommendedName>
</protein>
<dbReference type="AlphaFoldDB" id="A0A453FX96"/>
<reference evidence="9" key="2">
    <citation type="journal article" date="2017" name="Nat. Plants">
        <title>The Aegilops tauschii genome reveals multiple impacts of transposons.</title>
        <authorList>
            <person name="Zhao G."/>
            <person name="Zou C."/>
            <person name="Li K."/>
            <person name="Wang K."/>
            <person name="Li T."/>
            <person name="Gao L."/>
            <person name="Zhang X."/>
            <person name="Wang H."/>
            <person name="Yang Z."/>
            <person name="Liu X."/>
            <person name="Jiang W."/>
            <person name="Mao L."/>
            <person name="Kong X."/>
            <person name="Jiao Y."/>
            <person name="Jia J."/>
        </authorList>
    </citation>
    <scope>NUCLEOTIDE SEQUENCE [LARGE SCALE GENOMIC DNA]</scope>
    <source>
        <strain evidence="9">cv. AL8/78</strain>
    </source>
</reference>
<feature type="region of interest" description="Disordered" evidence="6">
    <location>
        <begin position="1"/>
        <end position="124"/>
    </location>
</feature>
<dbReference type="GO" id="GO:0010104">
    <property type="term" value="P:regulation of ethylene-activated signaling pathway"/>
    <property type="evidence" value="ECO:0007669"/>
    <property type="project" value="EnsemblPlants"/>
</dbReference>
<feature type="compositionally biased region" description="Polar residues" evidence="6">
    <location>
        <begin position="74"/>
        <end position="85"/>
    </location>
</feature>
<reference evidence="8" key="4">
    <citation type="submission" date="2019-03" db="UniProtKB">
        <authorList>
            <consortium name="EnsemblPlants"/>
        </authorList>
    </citation>
    <scope>IDENTIFICATION</scope>
</reference>
<dbReference type="STRING" id="200361.A0A453FX96"/>
<dbReference type="GO" id="GO:0003677">
    <property type="term" value="F:DNA binding"/>
    <property type="evidence" value="ECO:0007669"/>
    <property type="project" value="TreeGrafter"/>
</dbReference>
<feature type="domain" description="Transcription initiation factor TFIID subunit 12" evidence="7">
    <location>
        <begin position="433"/>
        <end position="495"/>
    </location>
</feature>
<evidence type="ECO:0000256" key="6">
    <source>
        <dbReference type="SAM" id="MobiDB-lite"/>
    </source>
</evidence>
<dbReference type="Proteomes" id="UP000015105">
    <property type="component" value="Chromosome 3D"/>
</dbReference>
<dbReference type="GO" id="GO:0005669">
    <property type="term" value="C:transcription factor TFIID complex"/>
    <property type="evidence" value="ECO:0007669"/>
    <property type="project" value="InterPro"/>
</dbReference>
<name>A0A453FX96_AEGTS</name>
<dbReference type="Gramene" id="AET3Gv20816600.5">
    <property type="protein sequence ID" value="AET3Gv20816600.5"/>
    <property type="gene ID" value="AET3Gv20816600"/>
</dbReference>
<evidence type="ECO:0000256" key="4">
    <source>
        <dbReference type="ARBA" id="ARBA00023163"/>
    </source>
</evidence>
<dbReference type="FunFam" id="1.10.20.10:FF:000011">
    <property type="entry name" value="Transcription initiation factor TFIID subunit 12"/>
    <property type="match status" value="1"/>
</dbReference>
<feature type="compositionally biased region" description="Polar residues" evidence="6">
    <location>
        <begin position="105"/>
        <end position="114"/>
    </location>
</feature>